<accession>A0ABR3XRW0</accession>
<evidence type="ECO:0000256" key="3">
    <source>
        <dbReference type="ARBA" id="ARBA00022833"/>
    </source>
</evidence>
<dbReference type="Gene3D" id="3.90.180.10">
    <property type="entry name" value="Medium-chain alcohol dehydrogenases, catalytic domain"/>
    <property type="match status" value="1"/>
</dbReference>
<keyword evidence="7" id="KW-1185">Reference proteome</keyword>
<reference evidence="6 7" key="1">
    <citation type="journal article" date="2024" name="IMA Fungus">
        <title>IMA Genome - F19 : A genome assembly and annotation guide to empower mycologists, including annotated draft genome sequences of Ceratocystis pirilliformis, Diaporthe australafricana, Fusarium ophioides, Paecilomyces lecythidis, and Sporothrix stenoceras.</title>
        <authorList>
            <person name="Aylward J."/>
            <person name="Wilson A.M."/>
            <person name="Visagie C.M."/>
            <person name="Spraker J."/>
            <person name="Barnes I."/>
            <person name="Buitendag C."/>
            <person name="Ceriani C."/>
            <person name="Del Mar Angel L."/>
            <person name="du Plessis D."/>
            <person name="Fuchs T."/>
            <person name="Gasser K."/>
            <person name="Kramer D."/>
            <person name="Li W."/>
            <person name="Munsamy K."/>
            <person name="Piso A."/>
            <person name="Price J.L."/>
            <person name="Sonnekus B."/>
            <person name="Thomas C."/>
            <person name="van der Nest A."/>
            <person name="van Dijk A."/>
            <person name="van Heerden A."/>
            <person name="van Vuuren N."/>
            <person name="Yilmaz N."/>
            <person name="Duong T.A."/>
            <person name="van der Merwe N.A."/>
            <person name="Wingfield M.J."/>
            <person name="Wingfield B.D."/>
        </authorList>
    </citation>
    <scope>NUCLEOTIDE SEQUENCE [LARGE SCALE GENOMIC DNA]</scope>
    <source>
        <strain evidence="6 7">CMW 18167</strain>
    </source>
</reference>
<proteinExistence type="predicted"/>
<dbReference type="PANTHER" id="PTHR42940:SF1">
    <property type="entry name" value="ENOYL REDUCTASE (ER) DOMAIN-CONTAINING PROTEIN"/>
    <property type="match status" value="1"/>
</dbReference>
<dbReference type="Proteomes" id="UP001583193">
    <property type="component" value="Unassembled WGS sequence"/>
</dbReference>
<sequence length="138" mass="14532">MQTKTSIPKVCKAGVVSNHGAAFELNVQDVPVPSPGPEELLIKLNVTGLCYSDIHYMLEDLPLPRMSHFGVSSPGHEGAGIVVAMGNNVTGWKIGDRAGVAPTWDTCMTCELCASDMECHCPEAIPTGLKTPGEPLSG</sequence>
<evidence type="ECO:0000256" key="1">
    <source>
        <dbReference type="ARBA" id="ARBA00001947"/>
    </source>
</evidence>
<evidence type="ECO:0000313" key="6">
    <source>
        <dbReference type="EMBL" id="KAL1878299.1"/>
    </source>
</evidence>
<gene>
    <name evidence="6" type="ORF">Plec18167_004366</name>
</gene>
<dbReference type="SUPFAM" id="SSF50129">
    <property type="entry name" value="GroES-like"/>
    <property type="match status" value="1"/>
</dbReference>
<keyword evidence="2" id="KW-0479">Metal-binding</keyword>
<evidence type="ECO:0000256" key="2">
    <source>
        <dbReference type="ARBA" id="ARBA00022723"/>
    </source>
</evidence>
<comment type="caution">
    <text evidence="6">The sequence shown here is derived from an EMBL/GenBank/DDBJ whole genome shotgun (WGS) entry which is preliminary data.</text>
</comment>
<keyword evidence="4" id="KW-0560">Oxidoreductase</keyword>
<dbReference type="EMBL" id="JAVDPF010000012">
    <property type="protein sequence ID" value="KAL1878299.1"/>
    <property type="molecule type" value="Genomic_DNA"/>
</dbReference>
<dbReference type="InterPro" id="IPR002328">
    <property type="entry name" value="ADH_Zn_CS"/>
</dbReference>
<evidence type="ECO:0000256" key="4">
    <source>
        <dbReference type="ARBA" id="ARBA00023002"/>
    </source>
</evidence>
<organism evidence="6 7">
    <name type="scientific">Paecilomyces lecythidis</name>
    <dbReference type="NCBI Taxonomy" id="3004212"/>
    <lineage>
        <taxon>Eukaryota</taxon>
        <taxon>Fungi</taxon>
        <taxon>Dikarya</taxon>
        <taxon>Ascomycota</taxon>
        <taxon>Pezizomycotina</taxon>
        <taxon>Eurotiomycetes</taxon>
        <taxon>Eurotiomycetidae</taxon>
        <taxon>Eurotiales</taxon>
        <taxon>Thermoascaceae</taxon>
        <taxon>Paecilomyces</taxon>
    </lineage>
</organism>
<comment type="cofactor">
    <cofactor evidence="1">
        <name>Zn(2+)</name>
        <dbReference type="ChEBI" id="CHEBI:29105"/>
    </cofactor>
</comment>
<keyword evidence="3" id="KW-0862">Zinc</keyword>
<feature type="domain" description="Alcohol dehydrogenase-like N-terminal" evidence="5">
    <location>
        <begin position="36"/>
        <end position="125"/>
    </location>
</feature>
<evidence type="ECO:0000313" key="7">
    <source>
        <dbReference type="Proteomes" id="UP001583193"/>
    </source>
</evidence>
<dbReference type="InterPro" id="IPR013154">
    <property type="entry name" value="ADH-like_N"/>
</dbReference>
<name>A0ABR3XRW0_9EURO</name>
<protein>
    <recommendedName>
        <fullName evidence="5">Alcohol dehydrogenase-like N-terminal domain-containing protein</fullName>
    </recommendedName>
</protein>
<evidence type="ECO:0000259" key="5">
    <source>
        <dbReference type="Pfam" id="PF08240"/>
    </source>
</evidence>
<dbReference type="Pfam" id="PF08240">
    <property type="entry name" value="ADH_N"/>
    <property type="match status" value="1"/>
</dbReference>
<dbReference type="InterPro" id="IPR011032">
    <property type="entry name" value="GroES-like_sf"/>
</dbReference>
<dbReference type="PROSITE" id="PS00059">
    <property type="entry name" value="ADH_ZINC"/>
    <property type="match status" value="1"/>
</dbReference>
<dbReference type="PANTHER" id="PTHR42940">
    <property type="entry name" value="ALCOHOL DEHYDROGENASE 1-RELATED"/>
    <property type="match status" value="1"/>
</dbReference>